<gene>
    <name evidence="1" type="ORF">WY13_02316</name>
</gene>
<sequence length="290" mass="32666">MVKKAHKDKAQDGEKYVSTVLSLLDEEENVVSDVQKEIFEDEIKELPPIKEGQLNVSGIYAYDVGDKLEVKIYVRNGLSDKLNLKMIPFTIKNSKGDILASQQFNLSCLGEMPPHSARPIKLYFDKKNVNVDKIPQDDWQVALSGQFNVTSTIRPIYEGLPEGISDEDKMVFNKFLAELPEMEEGQFSISTFSIGIQTSGNILVTAVMRNAAKQFITIDKIPITILDAKKRAVKSESFELKDFTVSPYRAKICNFAFPTDVHPEQNQALDGWSVAYKLVKINGKVNLERK</sequence>
<dbReference type="Proteomes" id="UP000077407">
    <property type="component" value="Unassembled WGS sequence"/>
</dbReference>
<dbReference type="NCBIfam" id="TIGR04398">
    <property type="entry name" value="SLAP_DUP"/>
    <property type="match status" value="2"/>
</dbReference>
<protein>
    <recommendedName>
        <fullName evidence="3">SLAP domain-containing protein</fullName>
    </recommendedName>
</protein>
<comment type="caution">
    <text evidence="1">The sequence shown here is derived from an EMBL/GenBank/DDBJ whole genome shotgun (WGS) entry which is preliminary data.</text>
</comment>
<proteinExistence type="predicted"/>
<dbReference type="RefSeq" id="WP_063555735.1">
    <property type="nucleotide sequence ID" value="NZ_LITT01000023.1"/>
</dbReference>
<dbReference type="PATRIC" id="fig|1538.10.peg.1918"/>
<organism evidence="1 2">
    <name type="scientific">Clostridium ljungdahlii</name>
    <dbReference type="NCBI Taxonomy" id="1538"/>
    <lineage>
        <taxon>Bacteria</taxon>
        <taxon>Bacillati</taxon>
        <taxon>Bacillota</taxon>
        <taxon>Clostridia</taxon>
        <taxon>Eubacteriales</taxon>
        <taxon>Clostridiaceae</taxon>
        <taxon>Clostridium</taxon>
    </lineage>
</organism>
<dbReference type="AlphaFoldDB" id="A0A168NUE3"/>
<dbReference type="EMBL" id="LITT01000023">
    <property type="protein sequence ID" value="OAA86921.1"/>
    <property type="molecule type" value="Genomic_DNA"/>
</dbReference>
<dbReference type="InterPro" id="IPR030910">
    <property type="entry name" value="SLAP_dom"/>
</dbReference>
<dbReference type="OrthoDB" id="1907642at2"/>
<name>A0A168NUE3_9CLOT</name>
<reference evidence="1 2" key="1">
    <citation type="journal article" date="2015" name="Biotechnol. Bioeng.">
        <title>Genome sequence and phenotypic characterization of Caulobacter segnis.</title>
        <authorList>
            <person name="Patel S."/>
            <person name="Fletcher B."/>
            <person name="Scott D.C."/>
            <person name="Ely B."/>
        </authorList>
    </citation>
    <scope>NUCLEOTIDE SEQUENCE [LARGE SCALE GENOMIC DNA]</scope>
    <source>
        <strain evidence="1 2">ERI-2</strain>
    </source>
</reference>
<evidence type="ECO:0000313" key="1">
    <source>
        <dbReference type="EMBL" id="OAA86921.1"/>
    </source>
</evidence>
<accession>A0A168NUE3</accession>
<evidence type="ECO:0000313" key="2">
    <source>
        <dbReference type="Proteomes" id="UP000077407"/>
    </source>
</evidence>
<evidence type="ECO:0008006" key="3">
    <source>
        <dbReference type="Google" id="ProtNLM"/>
    </source>
</evidence>